<feature type="region of interest" description="Disordered" evidence="1">
    <location>
        <begin position="61"/>
        <end position="112"/>
    </location>
</feature>
<gene>
    <name evidence="2" type="ORF">E2C01_064550</name>
</gene>
<feature type="compositionally biased region" description="Polar residues" evidence="1">
    <location>
        <begin position="61"/>
        <end position="73"/>
    </location>
</feature>
<reference evidence="2 3" key="1">
    <citation type="submission" date="2019-05" db="EMBL/GenBank/DDBJ databases">
        <title>Another draft genome of Portunus trituberculatus and its Hox gene families provides insights of decapod evolution.</title>
        <authorList>
            <person name="Jeong J.-H."/>
            <person name="Song I."/>
            <person name="Kim S."/>
            <person name="Choi T."/>
            <person name="Kim D."/>
            <person name="Ryu S."/>
            <person name="Kim W."/>
        </authorList>
    </citation>
    <scope>NUCLEOTIDE SEQUENCE [LARGE SCALE GENOMIC DNA]</scope>
    <source>
        <tissue evidence="2">Muscle</tissue>
    </source>
</reference>
<sequence>MCCTADATQSKNQPASCVMNPPSLPPPPRLSFSPHTVPSHSPDLPCHASLPHSFFPVPAQPRTSNLSSSQHRLVSSRPVPADIIQRGCKGASQGIREKDFPGVRGKHHRMKS</sequence>
<evidence type="ECO:0000313" key="3">
    <source>
        <dbReference type="Proteomes" id="UP000324222"/>
    </source>
</evidence>
<comment type="caution">
    <text evidence="2">The sequence shown here is derived from an EMBL/GenBank/DDBJ whole genome shotgun (WGS) entry which is preliminary data.</text>
</comment>
<protein>
    <submittedName>
        <fullName evidence="2">Uncharacterized protein</fullName>
    </submittedName>
</protein>
<feature type="compositionally biased region" description="Polar residues" evidence="1">
    <location>
        <begin position="1"/>
        <end position="15"/>
    </location>
</feature>
<dbReference type="Proteomes" id="UP000324222">
    <property type="component" value="Unassembled WGS sequence"/>
</dbReference>
<organism evidence="2 3">
    <name type="scientific">Portunus trituberculatus</name>
    <name type="common">Swimming crab</name>
    <name type="synonym">Neptunus trituberculatus</name>
    <dbReference type="NCBI Taxonomy" id="210409"/>
    <lineage>
        <taxon>Eukaryota</taxon>
        <taxon>Metazoa</taxon>
        <taxon>Ecdysozoa</taxon>
        <taxon>Arthropoda</taxon>
        <taxon>Crustacea</taxon>
        <taxon>Multicrustacea</taxon>
        <taxon>Malacostraca</taxon>
        <taxon>Eumalacostraca</taxon>
        <taxon>Eucarida</taxon>
        <taxon>Decapoda</taxon>
        <taxon>Pleocyemata</taxon>
        <taxon>Brachyura</taxon>
        <taxon>Eubrachyura</taxon>
        <taxon>Portunoidea</taxon>
        <taxon>Portunidae</taxon>
        <taxon>Portuninae</taxon>
        <taxon>Portunus</taxon>
    </lineage>
</organism>
<feature type="region of interest" description="Disordered" evidence="1">
    <location>
        <begin position="1"/>
        <end position="44"/>
    </location>
</feature>
<evidence type="ECO:0000256" key="1">
    <source>
        <dbReference type="SAM" id="MobiDB-lite"/>
    </source>
</evidence>
<evidence type="ECO:0000313" key="2">
    <source>
        <dbReference type="EMBL" id="MPC70306.1"/>
    </source>
</evidence>
<dbReference type="EMBL" id="VSRR010030905">
    <property type="protein sequence ID" value="MPC70306.1"/>
    <property type="molecule type" value="Genomic_DNA"/>
</dbReference>
<accession>A0A5B7HK26</accession>
<dbReference type="AlphaFoldDB" id="A0A5B7HK26"/>
<proteinExistence type="predicted"/>
<name>A0A5B7HK26_PORTR</name>
<keyword evidence="3" id="KW-1185">Reference proteome</keyword>